<dbReference type="Pfam" id="PF01590">
    <property type="entry name" value="GAF"/>
    <property type="match status" value="1"/>
</dbReference>
<feature type="domain" description="Histidine kinase" evidence="7">
    <location>
        <begin position="1056"/>
        <end position="1270"/>
    </location>
</feature>
<dbReference type="PROSITE" id="PS50112">
    <property type="entry name" value="PAS"/>
    <property type="match status" value="2"/>
</dbReference>
<accession>A0AAU7U5E1</accession>
<dbReference type="Pfam" id="PF00512">
    <property type="entry name" value="HisKA"/>
    <property type="match status" value="1"/>
</dbReference>
<dbReference type="InterPro" id="IPR000700">
    <property type="entry name" value="PAS-assoc_C"/>
</dbReference>
<feature type="domain" description="PAS" evidence="8">
    <location>
        <begin position="482"/>
        <end position="552"/>
    </location>
</feature>
<dbReference type="SMART" id="SM00388">
    <property type="entry name" value="HisKA"/>
    <property type="match status" value="1"/>
</dbReference>
<dbReference type="Gene3D" id="3.30.565.10">
    <property type="entry name" value="Histidine kinase-like ATPase, C-terminal domain"/>
    <property type="match status" value="1"/>
</dbReference>
<dbReference type="FunFam" id="3.30.565.10:FF:000006">
    <property type="entry name" value="Sensor histidine kinase WalK"/>
    <property type="match status" value="1"/>
</dbReference>
<dbReference type="Gene3D" id="1.10.287.130">
    <property type="match status" value="1"/>
</dbReference>
<dbReference type="InterPro" id="IPR013655">
    <property type="entry name" value="PAS_fold_3"/>
</dbReference>
<comment type="catalytic activity">
    <reaction evidence="1">
        <text>ATP + protein L-histidine = ADP + protein N-phospho-L-histidine.</text>
        <dbReference type="EC" id="2.7.13.3"/>
    </reaction>
</comment>
<evidence type="ECO:0000256" key="3">
    <source>
        <dbReference type="ARBA" id="ARBA00022553"/>
    </source>
</evidence>
<dbReference type="FunFam" id="3.30.450.20:FF:000099">
    <property type="entry name" value="Sensory box sensor histidine kinase"/>
    <property type="match status" value="1"/>
</dbReference>
<organism evidence="10">
    <name type="scientific">Deinococcus sonorensis KR-87</name>
    <dbReference type="NCBI Taxonomy" id="694439"/>
    <lineage>
        <taxon>Bacteria</taxon>
        <taxon>Thermotogati</taxon>
        <taxon>Deinococcota</taxon>
        <taxon>Deinococci</taxon>
        <taxon>Deinococcales</taxon>
        <taxon>Deinococcaceae</taxon>
        <taxon>Deinococcus</taxon>
    </lineage>
</organism>
<dbReference type="SMART" id="SM00065">
    <property type="entry name" value="GAF"/>
    <property type="match status" value="3"/>
</dbReference>
<geneLocation type="plasmid" evidence="10">
    <name>pDson01</name>
</geneLocation>
<evidence type="ECO:0000256" key="1">
    <source>
        <dbReference type="ARBA" id="ARBA00000085"/>
    </source>
</evidence>
<dbReference type="InterPro" id="IPR036890">
    <property type="entry name" value="HATPase_C_sf"/>
</dbReference>
<feature type="domain" description="PAS" evidence="8">
    <location>
        <begin position="626"/>
        <end position="699"/>
    </location>
</feature>
<dbReference type="SMART" id="SM00387">
    <property type="entry name" value="HATPase_c"/>
    <property type="match status" value="1"/>
</dbReference>
<dbReference type="CDD" id="cd00082">
    <property type="entry name" value="HisKA"/>
    <property type="match status" value="1"/>
</dbReference>
<protein>
    <recommendedName>
        <fullName evidence="2">histidine kinase</fullName>
        <ecNumber evidence="2">2.7.13.3</ecNumber>
    </recommendedName>
</protein>
<dbReference type="Pfam" id="PF02518">
    <property type="entry name" value="HATPase_c"/>
    <property type="match status" value="1"/>
</dbReference>
<name>A0AAU7U5E1_9DEIO</name>
<dbReference type="PROSITE" id="PS50113">
    <property type="entry name" value="PAC"/>
    <property type="match status" value="3"/>
</dbReference>
<dbReference type="Gene3D" id="3.30.450.20">
    <property type="entry name" value="PAS domain"/>
    <property type="match status" value="4"/>
</dbReference>
<feature type="domain" description="PAC" evidence="9">
    <location>
        <begin position="701"/>
        <end position="753"/>
    </location>
</feature>
<dbReference type="Gene3D" id="3.30.450.40">
    <property type="match status" value="3"/>
</dbReference>
<evidence type="ECO:0000256" key="4">
    <source>
        <dbReference type="ARBA" id="ARBA00022679"/>
    </source>
</evidence>
<dbReference type="EC" id="2.7.13.3" evidence="2"/>
<evidence type="ECO:0000313" key="10">
    <source>
        <dbReference type="EMBL" id="XBV83566.1"/>
    </source>
</evidence>
<dbReference type="Pfam" id="PF08447">
    <property type="entry name" value="PAS_3"/>
    <property type="match status" value="1"/>
</dbReference>
<dbReference type="InterPro" id="IPR001610">
    <property type="entry name" value="PAC"/>
</dbReference>
<evidence type="ECO:0000259" key="8">
    <source>
        <dbReference type="PROSITE" id="PS50112"/>
    </source>
</evidence>
<dbReference type="KEGG" id="dsc:ABOD76_02455"/>
<dbReference type="SMART" id="SM00086">
    <property type="entry name" value="PAC"/>
    <property type="match status" value="3"/>
</dbReference>
<keyword evidence="5" id="KW-0418">Kinase</keyword>
<dbReference type="EMBL" id="CP158297">
    <property type="protein sequence ID" value="XBV83566.1"/>
    <property type="molecule type" value="Genomic_DNA"/>
</dbReference>
<dbReference type="InterPro" id="IPR052162">
    <property type="entry name" value="Sensor_kinase/Photoreceptor"/>
</dbReference>
<keyword evidence="3" id="KW-0597">Phosphoprotein</keyword>
<evidence type="ECO:0000256" key="6">
    <source>
        <dbReference type="SAM" id="Coils"/>
    </source>
</evidence>
<dbReference type="InterPro" id="IPR029016">
    <property type="entry name" value="GAF-like_dom_sf"/>
</dbReference>
<feature type="coiled-coil region" evidence="6">
    <location>
        <begin position="1022"/>
        <end position="1049"/>
    </location>
</feature>
<dbReference type="InterPro" id="IPR035965">
    <property type="entry name" value="PAS-like_dom_sf"/>
</dbReference>
<feature type="domain" description="PAC" evidence="9">
    <location>
        <begin position="810"/>
        <end position="864"/>
    </location>
</feature>
<dbReference type="InterPro" id="IPR036097">
    <property type="entry name" value="HisK_dim/P_sf"/>
</dbReference>
<dbReference type="Pfam" id="PF08448">
    <property type="entry name" value="PAS_4"/>
    <property type="match status" value="2"/>
</dbReference>
<dbReference type="SUPFAM" id="SSF55781">
    <property type="entry name" value="GAF domain-like"/>
    <property type="match status" value="3"/>
</dbReference>
<dbReference type="RefSeq" id="WP_350241141.1">
    <property type="nucleotide sequence ID" value="NZ_CP158297.1"/>
</dbReference>
<evidence type="ECO:0000259" key="9">
    <source>
        <dbReference type="PROSITE" id="PS50113"/>
    </source>
</evidence>
<keyword evidence="4" id="KW-0808">Transferase</keyword>
<feature type="domain" description="PAC" evidence="9">
    <location>
        <begin position="555"/>
        <end position="607"/>
    </location>
</feature>
<dbReference type="InterPro" id="IPR003661">
    <property type="entry name" value="HisK_dim/P_dom"/>
</dbReference>
<dbReference type="InterPro" id="IPR000014">
    <property type="entry name" value="PAS"/>
</dbReference>
<dbReference type="InterPro" id="IPR003018">
    <property type="entry name" value="GAF"/>
</dbReference>
<dbReference type="PROSITE" id="PS50109">
    <property type="entry name" value="HIS_KIN"/>
    <property type="match status" value="1"/>
</dbReference>
<dbReference type="AlphaFoldDB" id="A0AAU7U5E1"/>
<evidence type="ECO:0000259" key="7">
    <source>
        <dbReference type="PROSITE" id="PS50109"/>
    </source>
</evidence>
<keyword evidence="6" id="KW-0175">Coiled coil</keyword>
<dbReference type="Pfam" id="PF13426">
    <property type="entry name" value="PAS_9"/>
    <property type="match status" value="1"/>
</dbReference>
<reference evidence="10" key="1">
    <citation type="submission" date="2024-06" db="EMBL/GenBank/DDBJ databases">
        <title>Draft Genome Sequence of Deinococcus sonorensis Type Strain KR-87, a Biofilm Producing Representative of the Genus Deinococcus.</title>
        <authorList>
            <person name="Boren L.S."/>
            <person name="Grosso R.A."/>
            <person name="Hugenberg-Cox A.N."/>
            <person name="Hill J.T.E."/>
            <person name="Albert C.M."/>
            <person name="Tuohy J.M."/>
        </authorList>
    </citation>
    <scope>NUCLEOTIDE SEQUENCE</scope>
    <source>
        <strain evidence="10">KR-87</strain>
        <plasmid evidence="10">pDson01</plasmid>
    </source>
</reference>
<keyword evidence="10" id="KW-0614">Plasmid</keyword>
<proteinExistence type="predicted"/>
<dbReference type="Pfam" id="PF13185">
    <property type="entry name" value="GAF_2"/>
    <property type="match status" value="1"/>
</dbReference>
<dbReference type="PANTHER" id="PTHR43304">
    <property type="entry name" value="PHYTOCHROME-LIKE PROTEIN CPH1"/>
    <property type="match status" value="1"/>
</dbReference>
<dbReference type="InterPro" id="IPR004358">
    <property type="entry name" value="Sig_transdc_His_kin-like_C"/>
</dbReference>
<dbReference type="SUPFAM" id="SSF47384">
    <property type="entry name" value="Homodimeric domain of signal transducing histidine kinase"/>
    <property type="match status" value="1"/>
</dbReference>
<dbReference type="CDD" id="cd00130">
    <property type="entry name" value="PAS"/>
    <property type="match status" value="2"/>
</dbReference>
<dbReference type="InterPro" id="IPR013656">
    <property type="entry name" value="PAS_4"/>
</dbReference>
<evidence type="ECO:0000256" key="2">
    <source>
        <dbReference type="ARBA" id="ARBA00012438"/>
    </source>
</evidence>
<dbReference type="SMART" id="SM00091">
    <property type="entry name" value="PAS"/>
    <property type="match status" value="4"/>
</dbReference>
<dbReference type="SUPFAM" id="SSF55785">
    <property type="entry name" value="PYP-like sensor domain (PAS domain)"/>
    <property type="match status" value="4"/>
</dbReference>
<dbReference type="SUPFAM" id="SSF55874">
    <property type="entry name" value="ATPase domain of HSP90 chaperone/DNA topoisomerase II/histidine kinase"/>
    <property type="match status" value="1"/>
</dbReference>
<gene>
    <name evidence="10" type="ORF">ABOD76_02455</name>
</gene>
<dbReference type="InterPro" id="IPR005467">
    <property type="entry name" value="His_kinase_dom"/>
</dbReference>
<dbReference type="GO" id="GO:0000155">
    <property type="term" value="F:phosphorelay sensor kinase activity"/>
    <property type="evidence" value="ECO:0007669"/>
    <property type="project" value="InterPro"/>
</dbReference>
<sequence length="1274" mass="136968">MPGPPDAPAPAGWYGDLTTIQTLLDVHSAGAVLVDAALRVLHVNLALRTLTDAGGQAARGQPLAQVLPAPVLGACHAALADGTPKPPLRFTMTTTEGVRPVKGTVLPVHDTERRAAGLVVLIEHTPPADAAVEVERLRRVLDLSRILTQARTALDVQAVILQQVVPSTAASAGHLMLLAEDGTPDSVGSVGEDQRLEGLWARAAADAGTPLGSPFRANRAVFATRGDLEREDSAALPLLHARTRAFAALPLVADGCVLGSLTLAFDDEGDVRPDRQPHLLELAELSAQALQRARQHDALQAAHARASLLAEAGTALAGSLDVQATLNSITTLAIQHVADWAAVYLPDDSGRMVAVAAAHPDPEQVALLHRFLGQAPHDPRAVASPAWVLQTGQPVLVPVVPPGVVDDLPERDLREAFYAMGLHSVINVPLTVRGRHIGVLGLATTQPSRTYGEADLELARALADRAALALDNAQLYEAAHHSEQRYRSLVDATRQVVWTNSPSGEMLGDQPGWAALTGQASERYQGYGWSDALHPEDRASTLAAWHRAVATRSALDVLQRVRVADGTVRHFHARAVPVLNVDGRIREWVGVHTDVTPQVEAQQSLQDLNALLEQRVQERTRALGESERRFRSVFDSQFQLIGVLHPDGTVIEANRTALEFAGVTLQDVAGTPLWDTPWWRGEADRQEVRAAVHRAAAGETVRYDVDILGADGQTATIDFSLKPVRDEEGRITLLIPEGRIISEERRLAAVLQAVVSSAPLILFALDRQGRYLLSAGAALAALGQTPNALVGQRAEALYGDAPEVLEPMKRALAGETVHQTGTFQGLSMEGWYQPLKDQRGQVNGMVGVAIDVSDRARAEHEREEARGRAEVLAALGDALQVVSSPDDVVARALETVGPALDVTCVMVVPVDQAHQPPVHIWGEVPHAVRATLAREPLTLADTPVLRRVVASGQAAYLDSDAQAPDHVPGLDAVACAVEPVVTAEHQVVSALVAWRAGPGAWSAGQQDLLRRTAATLALALERAQAATNLEAQRDALATANRELQRSNAELERFAFVASHDLQEPLRTIASFSDLLTLRYGEALDDRGRQYLSRVTAGATRLKRLIDDLLVFSRLNAERAPLRAVPTEQPLREALSRLEAAIGSTGAEVKVGACPAVLGDGRELTQLFQNLIGNAVKFRRPGVTPEVQVDAQRDGAMWHFRVRDNGIGIPAEYQQRVFGMFERLHTREQYDGTGLGLAIVLKIVERHGGTVWLESTPDVGTTVHFTLRSTDRPQA</sequence>
<evidence type="ECO:0000256" key="5">
    <source>
        <dbReference type="ARBA" id="ARBA00022777"/>
    </source>
</evidence>
<dbReference type="PRINTS" id="PR00344">
    <property type="entry name" value="BCTRLSENSOR"/>
</dbReference>
<dbReference type="PANTHER" id="PTHR43304:SF1">
    <property type="entry name" value="PAC DOMAIN-CONTAINING PROTEIN"/>
    <property type="match status" value="1"/>
</dbReference>
<dbReference type="NCBIfam" id="TIGR00229">
    <property type="entry name" value="sensory_box"/>
    <property type="match status" value="2"/>
</dbReference>
<dbReference type="InterPro" id="IPR003594">
    <property type="entry name" value="HATPase_dom"/>
</dbReference>